<name>A0A177TAT2_9BASI</name>
<dbReference type="PANTHER" id="PTHR43558:SF6">
    <property type="entry name" value="REDUCTASE, PUTATIVE (AFU_ORTHOLOGUE AFUA_3G10540)-RELATED"/>
    <property type="match status" value="1"/>
</dbReference>
<dbReference type="AlphaFoldDB" id="A0A177TAT2"/>
<protein>
    <submittedName>
        <fullName evidence="1">Uncharacterized protein</fullName>
    </submittedName>
</protein>
<dbReference type="Proteomes" id="UP000077521">
    <property type="component" value="Unassembled WGS sequence"/>
</dbReference>
<evidence type="ECO:0000313" key="2">
    <source>
        <dbReference type="Proteomes" id="UP000077521"/>
    </source>
</evidence>
<gene>
    <name evidence="1" type="ORF">A4X13_0g7251</name>
</gene>
<accession>A0A177TAT2</accession>
<reference evidence="1" key="1">
    <citation type="submission" date="2016-04" db="EMBL/GenBank/DDBJ databases">
        <authorList>
            <person name="Nguyen H.D."/>
            <person name="Samba Siva P."/>
            <person name="Cullis J."/>
            <person name="Levesque C.A."/>
            <person name="Hambleton S."/>
        </authorList>
    </citation>
    <scope>NUCLEOTIDE SEQUENCE</scope>
    <source>
        <strain evidence="1">DAOMC 236416</strain>
    </source>
</reference>
<dbReference type="EMBL" id="LWDF02000849">
    <property type="protein sequence ID" value="KAE8241814.1"/>
    <property type="molecule type" value="Genomic_DNA"/>
</dbReference>
<reference evidence="1" key="2">
    <citation type="journal article" date="2019" name="IMA Fungus">
        <title>Genome sequencing and comparison of five Tilletia species to identify candidate genes for the detection of regulated species infecting wheat.</title>
        <authorList>
            <person name="Nguyen H.D.T."/>
            <person name="Sultana T."/>
            <person name="Kesanakurti P."/>
            <person name="Hambleton S."/>
        </authorList>
    </citation>
    <scope>NUCLEOTIDE SEQUENCE</scope>
    <source>
        <strain evidence="1">DAOMC 236416</strain>
    </source>
</reference>
<dbReference type="PANTHER" id="PTHR43558">
    <property type="entry name" value="REDUCTASE, PUTATIVE (AFU_ORTHOLOGUE AFUA_3G10540)-RELATED"/>
    <property type="match status" value="1"/>
</dbReference>
<organism evidence="1 2">
    <name type="scientific">Tilletia indica</name>
    <dbReference type="NCBI Taxonomy" id="43049"/>
    <lineage>
        <taxon>Eukaryota</taxon>
        <taxon>Fungi</taxon>
        <taxon>Dikarya</taxon>
        <taxon>Basidiomycota</taxon>
        <taxon>Ustilaginomycotina</taxon>
        <taxon>Exobasidiomycetes</taxon>
        <taxon>Tilletiales</taxon>
        <taxon>Tilletiaceae</taxon>
        <taxon>Tilletia</taxon>
    </lineage>
</organism>
<keyword evidence="2" id="KW-1185">Reference proteome</keyword>
<proteinExistence type="predicted"/>
<dbReference type="InterPro" id="IPR053354">
    <property type="entry name" value="MGDG_epimerase"/>
</dbReference>
<comment type="caution">
    <text evidence="1">The sequence shown here is derived from an EMBL/GenBank/DDBJ whole genome shotgun (WGS) entry which is preliminary data.</text>
</comment>
<sequence>MPEQTLDTAIANTLVDQGERDEKAARVRVTWSNAARSYVFKGSDEPAADIAVQTVNLMLSNSSPDNWPDYLFGVRRNWDHGFGEAGRLTRLHHRDEVNGVKLFDQRWRSYARMNGISEFERIFDVFTRKVLSGLCWSNVLVAGGGTLRCLTEPESAGQLYSASDIDIFLHGLNSEAANAKLMDIEMVLRRNVPDFGSHFSITRTISTVTFIPKITGGPYRKVQVVLRLFRNPGEILANFDLDQAAVGYDGQEVWVEPRAGRAIFTGYTHATMKMLRRTSAGRLAKYSMRGYGVVFRVGHQDDRASRALAVRLNTTRTAAYDWVSDVIRARRTTDKPMVAPHCSVNMTYVVSAVRAKMGGAWLDNFNNFAALVVLWEHAAGNDRTVRELAEALLRRELPYGAVENFDYDECSNVANELEADEWYVAITATLPAGGTIRRTKTSPQYCIWAQTDCTTVAQTLANPLLFYVYLPCNALQVMRTCSRSVAREDRLAAVTNCPTCVDLDGHKFELHTWVLSGSNMWQPLSGMDHHVHDLLRNCSISSAWKMRRASLGVSWPKLRFSSIATKMLLDMRTPATVKEDKADLDEWLRG</sequence>
<evidence type="ECO:0000313" key="1">
    <source>
        <dbReference type="EMBL" id="KAE8241814.1"/>
    </source>
</evidence>